<dbReference type="FunFam" id="3.30.1330.50:FF:000003">
    <property type="entry name" value="2-C-methyl-D-erythritol 2,4-cyclodiphosphate synthase"/>
    <property type="match status" value="1"/>
</dbReference>
<dbReference type="InterPro" id="IPR036571">
    <property type="entry name" value="MECDP_synthase_sf"/>
</dbReference>
<comment type="catalytic activity">
    <reaction evidence="1 8 9">
        <text>4-CDP-2-C-methyl-D-erythritol 2-phosphate = 2-C-methyl-D-erythritol 2,4-cyclic diphosphate + CMP</text>
        <dbReference type="Rhea" id="RHEA:23864"/>
        <dbReference type="ChEBI" id="CHEBI:57919"/>
        <dbReference type="ChEBI" id="CHEBI:58483"/>
        <dbReference type="ChEBI" id="CHEBI:60377"/>
        <dbReference type="EC" id="4.6.1.12"/>
    </reaction>
</comment>
<feature type="domain" description="2-C-methyl-D-erythritol 2,4-cyclodiphosphate synthase" evidence="10">
    <location>
        <begin position="1"/>
        <end position="154"/>
    </location>
</feature>
<comment type="caution">
    <text evidence="8">Lacks conserved residue(s) required for the propagation of feature annotation.</text>
</comment>
<proteinExistence type="inferred from homology"/>
<evidence type="ECO:0000256" key="1">
    <source>
        <dbReference type="ARBA" id="ARBA00000200"/>
    </source>
</evidence>
<feature type="binding site" evidence="8">
    <location>
        <begin position="56"/>
        <end position="58"/>
    </location>
    <ligand>
        <name>4-CDP-2-C-methyl-D-erythritol 2-phosphate</name>
        <dbReference type="ChEBI" id="CHEBI:57919"/>
    </ligand>
</feature>
<comment type="cofactor">
    <cofactor evidence="8">
        <name>a divalent metal cation</name>
        <dbReference type="ChEBI" id="CHEBI:60240"/>
    </cofactor>
    <text evidence="8">Binds 1 divalent metal cation per subunit.</text>
</comment>
<dbReference type="UniPathway" id="UPA00056">
    <property type="reaction ID" value="UER00095"/>
</dbReference>
<dbReference type="AlphaFoldDB" id="A0A1F4TIA3"/>
<dbReference type="Proteomes" id="UP000177309">
    <property type="component" value="Unassembled WGS sequence"/>
</dbReference>
<dbReference type="CDD" id="cd00554">
    <property type="entry name" value="MECDP_synthase"/>
    <property type="match status" value="1"/>
</dbReference>
<dbReference type="Gene3D" id="3.30.1330.50">
    <property type="entry name" value="2-C-methyl-D-erythritol 2,4-cyclodiphosphate synthase"/>
    <property type="match status" value="1"/>
</dbReference>
<dbReference type="InterPro" id="IPR003526">
    <property type="entry name" value="MECDP_synthase"/>
</dbReference>
<evidence type="ECO:0000256" key="2">
    <source>
        <dbReference type="ARBA" id="ARBA00004709"/>
    </source>
</evidence>
<dbReference type="SUPFAM" id="SSF69765">
    <property type="entry name" value="IpsF-like"/>
    <property type="match status" value="1"/>
</dbReference>
<feature type="binding site" evidence="8">
    <location>
        <position position="10"/>
    </location>
    <ligand>
        <name>a divalent metal cation</name>
        <dbReference type="ChEBI" id="CHEBI:60240"/>
    </ligand>
</feature>
<reference evidence="11 12" key="1">
    <citation type="journal article" date="2016" name="Nat. Commun.">
        <title>Thousands of microbial genomes shed light on interconnected biogeochemical processes in an aquifer system.</title>
        <authorList>
            <person name="Anantharaman K."/>
            <person name="Brown C.T."/>
            <person name="Hug L.A."/>
            <person name="Sharon I."/>
            <person name="Castelle C.J."/>
            <person name="Probst A.J."/>
            <person name="Thomas B.C."/>
            <person name="Singh A."/>
            <person name="Wilkins M.J."/>
            <person name="Karaoz U."/>
            <person name="Brodie E.L."/>
            <person name="Williams K.H."/>
            <person name="Hubbard S.S."/>
            <person name="Banfield J.F."/>
        </authorList>
    </citation>
    <scope>NUCLEOTIDE SEQUENCE [LARGE SCALE GENOMIC DNA]</scope>
</reference>
<evidence type="ECO:0000259" key="10">
    <source>
        <dbReference type="Pfam" id="PF02542"/>
    </source>
</evidence>
<dbReference type="GO" id="GO:0016114">
    <property type="term" value="P:terpenoid biosynthetic process"/>
    <property type="evidence" value="ECO:0007669"/>
    <property type="project" value="InterPro"/>
</dbReference>
<dbReference type="PANTHER" id="PTHR43181:SF1">
    <property type="entry name" value="2-C-METHYL-D-ERYTHRITOL 2,4-CYCLODIPHOSPHATE SYNTHASE, CHLOROPLASTIC"/>
    <property type="match status" value="1"/>
</dbReference>
<keyword evidence="6 8" id="KW-0414">Isoprene biosynthesis</keyword>
<comment type="subunit">
    <text evidence="8">Homotrimer.</text>
</comment>
<organism evidence="11 12">
    <name type="scientific">candidate division WOR-1 bacterium RIFOXYC2_FULL_41_25</name>
    <dbReference type="NCBI Taxonomy" id="1802586"/>
    <lineage>
        <taxon>Bacteria</taxon>
        <taxon>Bacillati</taxon>
        <taxon>Saganbacteria</taxon>
    </lineage>
</organism>
<evidence type="ECO:0000256" key="3">
    <source>
        <dbReference type="ARBA" id="ARBA00008480"/>
    </source>
</evidence>
<dbReference type="EMBL" id="MEUI01000050">
    <property type="protein sequence ID" value="OGC32455.1"/>
    <property type="molecule type" value="Genomic_DNA"/>
</dbReference>
<dbReference type="Pfam" id="PF02542">
    <property type="entry name" value="YgbB"/>
    <property type="match status" value="1"/>
</dbReference>
<feature type="binding site" evidence="8">
    <location>
        <position position="139"/>
    </location>
    <ligand>
        <name>4-CDP-2-C-methyl-D-erythritol 2-phosphate</name>
        <dbReference type="ChEBI" id="CHEBI:57919"/>
    </ligand>
</feature>
<keyword evidence="5 8" id="KW-0479">Metal-binding</keyword>
<comment type="similarity">
    <text evidence="3 8 9">Belongs to the IspF family.</text>
</comment>
<dbReference type="GO" id="GO:0046872">
    <property type="term" value="F:metal ion binding"/>
    <property type="evidence" value="ECO:0007669"/>
    <property type="project" value="UniProtKB-KW"/>
</dbReference>
<evidence type="ECO:0000256" key="7">
    <source>
        <dbReference type="ARBA" id="ARBA00023239"/>
    </source>
</evidence>
<dbReference type="PROSITE" id="PS01350">
    <property type="entry name" value="ISPF"/>
    <property type="match status" value="1"/>
</dbReference>
<evidence type="ECO:0000256" key="6">
    <source>
        <dbReference type="ARBA" id="ARBA00023229"/>
    </source>
</evidence>
<evidence type="ECO:0000313" key="12">
    <source>
        <dbReference type="Proteomes" id="UP000177309"/>
    </source>
</evidence>
<dbReference type="HAMAP" id="MF_00107">
    <property type="entry name" value="IspF"/>
    <property type="match status" value="1"/>
</dbReference>
<dbReference type="GO" id="GO:0019288">
    <property type="term" value="P:isopentenyl diphosphate biosynthetic process, methylerythritol 4-phosphate pathway"/>
    <property type="evidence" value="ECO:0007669"/>
    <property type="project" value="UniProtKB-UniRule"/>
</dbReference>
<evidence type="ECO:0000313" key="11">
    <source>
        <dbReference type="EMBL" id="OGC32455.1"/>
    </source>
</evidence>
<comment type="pathway">
    <text evidence="2 8">Isoprenoid biosynthesis; isopentenyl diphosphate biosynthesis via DXP pathway; isopentenyl diphosphate from 1-deoxy-D-xylulose 5-phosphate: step 4/6.</text>
</comment>
<comment type="function">
    <text evidence="8">Involved in the biosynthesis of isopentenyl diphosphate (IPP) and dimethylallyl diphosphate (DMAPP), two major building blocks of isoprenoid compounds. Catalyzes the conversion of 4-diphosphocytidyl-2-C-methyl-D-erythritol 2-phosphate (CDP-ME2P) to 2-C-methyl-D-erythritol 2,4-cyclodiphosphate (ME-CPP) with a corresponding release of cytidine 5-monophosphate (CMP).</text>
</comment>
<dbReference type="PANTHER" id="PTHR43181">
    <property type="entry name" value="2-C-METHYL-D-ERYTHRITOL 2,4-CYCLODIPHOSPHATE SYNTHASE, CHLOROPLASTIC"/>
    <property type="match status" value="1"/>
</dbReference>
<dbReference type="InterPro" id="IPR020555">
    <property type="entry name" value="MECDP_synthase_CS"/>
</dbReference>
<feature type="site" description="Transition state stabilizer" evidence="8">
    <location>
        <position position="133"/>
    </location>
</feature>
<accession>A0A1F4TIA3</accession>
<gene>
    <name evidence="8" type="primary">ispF</name>
    <name evidence="11" type="ORF">A2462_00115</name>
</gene>
<evidence type="ECO:0000256" key="4">
    <source>
        <dbReference type="ARBA" id="ARBA00012579"/>
    </source>
</evidence>
<feature type="binding site" evidence="8">
    <location>
        <position position="8"/>
    </location>
    <ligand>
        <name>a divalent metal cation</name>
        <dbReference type="ChEBI" id="CHEBI:60240"/>
    </ligand>
</feature>
<keyword evidence="7 8" id="KW-0456">Lyase</keyword>
<dbReference type="GO" id="GO:0008685">
    <property type="term" value="F:2-C-methyl-D-erythritol 2,4-cyclodiphosphate synthase activity"/>
    <property type="evidence" value="ECO:0007669"/>
    <property type="project" value="UniProtKB-UniRule"/>
</dbReference>
<evidence type="ECO:0000256" key="8">
    <source>
        <dbReference type="HAMAP-Rule" id="MF_00107"/>
    </source>
</evidence>
<comment type="caution">
    <text evidence="11">The sequence shown here is derived from an EMBL/GenBank/DDBJ whole genome shotgun (WGS) entry which is preliminary data.</text>
</comment>
<evidence type="ECO:0000256" key="5">
    <source>
        <dbReference type="ARBA" id="ARBA00022723"/>
    </source>
</evidence>
<sequence>MQIGFGYDVHKLVAGRKLIIGGVDIPHTKGLLGWSDGDVLIHAIIDALLGAMAEGDIGRHFPPGDERYQGISSLKLLNYVMELLRNRGYAVNNIDSTLVAEAPFFAPYTESIKENIAKTLEIKVGQISVKAKTEEGLGFTGTKRGMSAYAVCLIHKEVR</sequence>
<feature type="binding site" evidence="8">
    <location>
        <position position="42"/>
    </location>
    <ligand>
        <name>a divalent metal cation</name>
        <dbReference type="ChEBI" id="CHEBI:60240"/>
    </ligand>
</feature>
<evidence type="ECO:0000256" key="9">
    <source>
        <dbReference type="RuleBase" id="RU004395"/>
    </source>
</evidence>
<protein>
    <recommendedName>
        <fullName evidence="4 8">2-C-methyl-D-erythritol 2,4-cyclodiphosphate synthase</fullName>
        <shortName evidence="8">MECDP-synthase</shortName>
        <shortName evidence="8">MECPP-synthase</shortName>
        <shortName evidence="8">MECPS</shortName>
        <ecNumber evidence="4 8">4.6.1.12</ecNumber>
    </recommendedName>
</protein>
<dbReference type="NCBIfam" id="TIGR00151">
    <property type="entry name" value="ispF"/>
    <property type="match status" value="1"/>
</dbReference>
<name>A0A1F4TIA3_UNCSA</name>
<feature type="binding site" evidence="8">
    <location>
        <begin position="8"/>
        <end position="10"/>
    </location>
    <ligand>
        <name>4-CDP-2-C-methyl-D-erythritol 2-phosphate</name>
        <dbReference type="ChEBI" id="CHEBI:57919"/>
    </ligand>
</feature>
<dbReference type="EC" id="4.6.1.12" evidence="4 8"/>